<feature type="compositionally biased region" description="Basic and acidic residues" evidence="2">
    <location>
        <begin position="14"/>
        <end position="35"/>
    </location>
</feature>
<accession>A0ABP3L5N8</accession>
<dbReference type="EMBL" id="BAAAHB010000130">
    <property type="protein sequence ID" value="GAA0492786.1"/>
    <property type="molecule type" value="Genomic_DNA"/>
</dbReference>
<evidence type="ECO:0000256" key="2">
    <source>
        <dbReference type="SAM" id="MobiDB-lite"/>
    </source>
</evidence>
<dbReference type="Pfam" id="PF13581">
    <property type="entry name" value="HATPase_c_2"/>
    <property type="match status" value="1"/>
</dbReference>
<feature type="compositionally biased region" description="Basic and acidic residues" evidence="2">
    <location>
        <begin position="145"/>
        <end position="154"/>
    </location>
</feature>
<evidence type="ECO:0000259" key="3">
    <source>
        <dbReference type="Pfam" id="PF13581"/>
    </source>
</evidence>
<dbReference type="InterPro" id="IPR003594">
    <property type="entry name" value="HATPase_dom"/>
</dbReference>
<dbReference type="PANTHER" id="PTHR35526:SF3">
    <property type="entry name" value="ANTI-SIGMA-F FACTOR RSBW"/>
    <property type="match status" value="1"/>
</dbReference>
<evidence type="ECO:0000256" key="1">
    <source>
        <dbReference type="ARBA" id="ARBA00022527"/>
    </source>
</evidence>
<evidence type="ECO:0000313" key="5">
    <source>
        <dbReference type="Proteomes" id="UP001499895"/>
    </source>
</evidence>
<feature type="region of interest" description="Disordered" evidence="2">
    <location>
        <begin position="1"/>
        <end position="35"/>
    </location>
</feature>
<gene>
    <name evidence="4" type="ORF">GCM10009544_61610</name>
</gene>
<feature type="region of interest" description="Disordered" evidence="2">
    <location>
        <begin position="145"/>
        <end position="166"/>
    </location>
</feature>
<organism evidence="4 5">
    <name type="scientific">Streptomyces stramineus</name>
    <dbReference type="NCBI Taxonomy" id="173861"/>
    <lineage>
        <taxon>Bacteria</taxon>
        <taxon>Bacillati</taxon>
        <taxon>Actinomycetota</taxon>
        <taxon>Actinomycetes</taxon>
        <taxon>Kitasatosporales</taxon>
        <taxon>Streptomycetaceae</taxon>
        <taxon>Streptomyces</taxon>
    </lineage>
</organism>
<dbReference type="CDD" id="cd16936">
    <property type="entry name" value="HATPase_RsbW-like"/>
    <property type="match status" value="1"/>
</dbReference>
<dbReference type="InterPro" id="IPR050267">
    <property type="entry name" value="Anti-sigma-factor_SerPK"/>
</dbReference>
<keyword evidence="1" id="KW-0808">Transferase</keyword>
<keyword evidence="4" id="KW-0067">ATP-binding</keyword>
<comment type="caution">
    <text evidence="4">The sequence shown here is derived from an EMBL/GenBank/DDBJ whole genome shotgun (WGS) entry which is preliminary data.</text>
</comment>
<dbReference type="Gene3D" id="3.30.565.10">
    <property type="entry name" value="Histidine kinase-like ATPase, C-terminal domain"/>
    <property type="match status" value="1"/>
</dbReference>
<keyword evidence="4" id="KW-0547">Nucleotide-binding</keyword>
<dbReference type="GO" id="GO:0005524">
    <property type="term" value="F:ATP binding"/>
    <property type="evidence" value="ECO:0007669"/>
    <property type="project" value="UniProtKB-KW"/>
</dbReference>
<name>A0ABP3L5N8_9ACTN</name>
<dbReference type="InterPro" id="IPR036890">
    <property type="entry name" value="HATPase_C_sf"/>
</dbReference>
<protein>
    <submittedName>
        <fullName evidence="4">ATP-binding protein</fullName>
    </submittedName>
</protein>
<reference evidence="5" key="1">
    <citation type="journal article" date="2019" name="Int. J. Syst. Evol. Microbiol.">
        <title>The Global Catalogue of Microorganisms (GCM) 10K type strain sequencing project: providing services to taxonomists for standard genome sequencing and annotation.</title>
        <authorList>
            <consortium name="The Broad Institute Genomics Platform"/>
            <consortium name="The Broad Institute Genome Sequencing Center for Infectious Disease"/>
            <person name="Wu L."/>
            <person name="Ma J."/>
        </authorList>
    </citation>
    <scope>NUCLEOTIDE SEQUENCE [LARGE SCALE GENOMIC DNA]</scope>
    <source>
        <strain evidence="5">JCM 10649</strain>
    </source>
</reference>
<dbReference type="PANTHER" id="PTHR35526">
    <property type="entry name" value="ANTI-SIGMA-F FACTOR RSBW-RELATED"/>
    <property type="match status" value="1"/>
</dbReference>
<keyword evidence="5" id="KW-1185">Reference proteome</keyword>
<keyword evidence="1" id="KW-0418">Kinase</keyword>
<evidence type="ECO:0000313" key="4">
    <source>
        <dbReference type="EMBL" id="GAA0492786.1"/>
    </source>
</evidence>
<sequence length="221" mass="23758">MKRQIANRVGADGRAGREESAGRGPERADGAAHPRFERRLGRRELTAVREVRAELRRLLAHWGAPGRADVAELLASELVTNALVHTDGGAVVRAHITAGGTAEDAGGRLRVEVRDFLPRPDTERDAWNAAGDHRRNALGCDLKNDRTADYEKSPGARSGSDFGIDQEKSREIAQGRELNGAGAAATSGRGLLLVHSLADGWGVRAHAVGKAVWFELDAREP</sequence>
<proteinExistence type="predicted"/>
<keyword evidence="1" id="KW-0723">Serine/threonine-protein kinase</keyword>
<dbReference type="Proteomes" id="UP001499895">
    <property type="component" value="Unassembled WGS sequence"/>
</dbReference>
<feature type="domain" description="Histidine kinase/HSP90-like ATPase" evidence="3">
    <location>
        <begin position="44"/>
        <end position="214"/>
    </location>
</feature>